<reference evidence="2" key="1">
    <citation type="submission" date="2022-02" db="EMBL/GenBank/DDBJ databases">
        <title>Corynebacterium sp. from urogenital microbiome.</title>
        <authorList>
            <person name="Cappelli E.A."/>
            <person name="Ribeiro T.G."/>
            <person name="Peixe L."/>
        </authorList>
    </citation>
    <scope>NUCLEOTIDE SEQUENCE</scope>
    <source>
        <strain evidence="2">C8Ua_144</strain>
    </source>
</reference>
<dbReference type="SUPFAM" id="SSF50494">
    <property type="entry name" value="Trypsin-like serine proteases"/>
    <property type="match status" value="1"/>
</dbReference>
<dbReference type="InterPro" id="IPR009003">
    <property type="entry name" value="Peptidase_S1_PA"/>
</dbReference>
<evidence type="ECO:0000313" key="2">
    <source>
        <dbReference type="EMBL" id="MCZ9292779.1"/>
    </source>
</evidence>
<evidence type="ECO:0000256" key="1">
    <source>
        <dbReference type="SAM" id="MobiDB-lite"/>
    </source>
</evidence>
<dbReference type="InterPro" id="IPR043504">
    <property type="entry name" value="Peptidase_S1_PA_chymotrypsin"/>
</dbReference>
<comment type="caution">
    <text evidence="2">The sequence shown here is derived from an EMBL/GenBank/DDBJ whole genome shotgun (WGS) entry which is preliminary data.</text>
</comment>
<organism evidence="2 3">
    <name type="scientific">Corynebacterium lehmanniae</name>
    <dbReference type="NCBI Taxonomy" id="2913497"/>
    <lineage>
        <taxon>Bacteria</taxon>
        <taxon>Bacillati</taxon>
        <taxon>Actinomycetota</taxon>
        <taxon>Actinomycetes</taxon>
        <taxon>Mycobacteriales</taxon>
        <taxon>Corynebacteriaceae</taxon>
        <taxon>Corynebacterium</taxon>
    </lineage>
</organism>
<keyword evidence="3" id="KW-1185">Reference proteome</keyword>
<proteinExistence type="predicted"/>
<feature type="compositionally biased region" description="Low complexity" evidence="1">
    <location>
        <begin position="29"/>
        <end position="42"/>
    </location>
</feature>
<accession>A0ABT4RB49</accession>
<dbReference type="EMBL" id="JAKMUR010000028">
    <property type="protein sequence ID" value="MCZ9292779.1"/>
    <property type="molecule type" value="Genomic_DNA"/>
</dbReference>
<evidence type="ECO:0000313" key="3">
    <source>
        <dbReference type="Proteomes" id="UP001146453"/>
    </source>
</evidence>
<protein>
    <submittedName>
        <fullName evidence="2">S1 family peptidase</fullName>
    </submittedName>
</protein>
<feature type="region of interest" description="Disordered" evidence="1">
    <location>
        <begin position="29"/>
        <end position="48"/>
    </location>
</feature>
<name>A0ABT4RB49_9CORY</name>
<gene>
    <name evidence="2" type="ORF">L8U61_11615</name>
</gene>
<dbReference type="RefSeq" id="WP_269952901.1">
    <property type="nucleotide sequence ID" value="NZ_JAKMUR010000028.1"/>
</dbReference>
<dbReference type="Gene3D" id="2.40.10.10">
    <property type="entry name" value="Trypsin-like serine proteases"/>
    <property type="match status" value="1"/>
</dbReference>
<sequence>MNRKIQTLRVLIPVVALTLSLTIGIGSSTALTSSESSSSPLRETPPPKGPAFEKIYRNSIGFSFLAAPWSLSPGVAIFNEDQGKSCSAGWFFERNGKILISTAGHCGKQGDHFLFINPEGDRKSIGRMTLSEYRSPADLGVSDFALIEIDDQSIIGSTVPLDNKYLPIELDYEDIPPASARGFDFICGLGFRSGLSCGPYDSEGERGELFFRRISDTGDSGGPVFGIRDSTIVPLALGSAGQNEDATKSLNQPILPKMQQYGLKLHL</sequence>
<dbReference type="Proteomes" id="UP001146453">
    <property type="component" value="Unassembled WGS sequence"/>
</dbReference>